<evidence type="ECO:0000256" key="1">
    <source>
        <dbReference type="SAM" id="Phobius"/>
    </source>
</evidence>
<dbReference type="Proteomes" id="UP000254467">
    <property type="component" value="Unassembled WGS sequence"/>
</dbReference>
<feature type="transmembrane region" description="Helical" evidence="1">
    <location>
        <begin position="91"/>
        <end position="112"/>
    </location>
</feature>
<keyword evidence="1" id="KW-0812">Transmembrane</keyword>
<feature type="transmembrane region" description="Helical" evidence="1">
    <location>
        <begin position="56"/>
        <end position="79"/>
    </location>
</feature>
<evidence type="ECO:0000313" key="2">
    <source>
        <dbReference type="EMBL" id="STC69584.1"/>
    </source>
</evidence>
<proteinExistence type="predicted"/>
<sequence>MSTPETRSRTKETPRRFSLAMRLILPAVWLGIIVAIDGFEAPLKFQAPGMTIPLGLGIGKLVFTAMNAAEIILAVWLLCSALRTKFVHPDLGWVWALIGLLALKVAVVRPMLNIRTEAVIAGEAAPFGYMHSVYIVVDFLIVVTLVVYLWRQSRLLINP</sequence>
<protein>
    <submittedName>
        <fullName evidence="2">Uncharacterized protein</fullName>
    </submittedName>
</protein>
<keyword evidence="1" id="KW-0472">Membrane</keyword>
<dbReference type="AlphaFoldDB" id="A0A376CMC4"/>
<feature type="transmembrane region" description="Helical" evidence="1">
    <location>
        <begin position="17"/>
        <end position="36"/>
    </location>
</feature>
<name>A0A376CMC4_9CORY</name>
<accession>A0A376CMC4</accession>
<dbReference type="EMBL" id="UFXQ01000001">
    <property type="protein sequence ID" value="STC69584.1"/>
    <property type="molecule type" value="Genomic_DNA"/>
</dbReference>
<keyword evidence="1" id="KW-1133">Transmembrane helix</keyword>
<dbReference type="STRING" id="35756.GCA_001044155_00836"/>
<gene>
    <name evidence="2" type="ORF">NCTC11862_01379</name>
</gene>
<keyword evidence="3" id="KW-1185">Reference proteome</keyword>
<dbReference type="RefSeq" id="WP_202593329.1">
    <property type="nucleotide sequence ID" value="NZ_LDYD01000005.1"/>
</dbReference>
<evidence type="ECO:0000313" key="3">
    <source>
        <dbReference type="Proteomes" id="UP000254467"/>
    </source>
</evidence>
<feature type="transmembrane region" description="Helical" evidence="1">
    <location>
        <begin position="132"/>
        <end position="150"/>
    </location>
</feature>
<organism evidence="2 3">
    <name type="scientific">Corynebacterium pilosum</name>
    <dbReference type="NCBI Taxonomy" id="35756"/>
    <lineage>
        <taxon>Bacteria</taxon>
        <taxon>Bacillati</taxon>
        <taxon>Actinomycetota</taxon>
        <taxon>Actinomycetes</taxon>
        <taxon>Mycobacteriales</taxon>
        <taxon>Corynebacteriaceae</taxon>
        <taxon>Corynebacterium</taxon>
    </lineage>
</organism>
<reference evidence="2 3" key="1">
    <citation type="submission" date="2018-06" db="EMBL/GenBank/DDBJ databases">
        <authorList>
            <consortium name="Pathogen Informatics"/>
            <person name="Doyle S."/>
        </authorList>
    </citation>
    <scope>NUCLEOTIDE SEQUENCE [LARGE SCALE GENOMIC DNA]</scope>
    <source>
        <strain evidence="2 3">NCTC11862</strain>
    </source>
</reference>